<feature type="domain" description="SsuA/THI5-like" evidence="2">
    <location>
        <begin position="134"/>
        <end position="274"/>
    </location>
</feature>
<organism evidence="3 4">
    <name type="scientific">Nocardia otitidiscaviarum</name>
    <dbReference type="NCBI Taxonomy" id="1823"/>
    <lineage>
        <taxon>Bacteria</taxon>
        <taxon>Bacillati</taxon>
        <taxon>Actinomycetota</taxon>
        <taxon>Actinomycetes</taxon>
        <taxon>Mycobacteriales</taxon>
        <taxon>Nocardiaceae</taxon>
        <taxon>Nocardia</taxon>
    </lineage>
</organism>
<reference evidence="3 4" key="1">
    <citation type="submission" date="2018-06" db="EMBL/GenBank/DDBJ databases">
        <authorList>
            <consortium name="Pathogen Informatics"/>
            <person name="Doyle S."/>
        </authorList>
    </citation>
    <scope>NUCLEOTIDE SEQUENCE [LARGE SCALE GENOMIC DNA]</scope>
    <source>
        <strain evidence="3 4">NCTC1934</strain>
    </source>
</reference>
<feature type="chain" id="PRO_5038503340" evidence="1">
    <location>
        <begin position="25"/>
        <end position="475"/>
    </location>
</feature>
<accession>A0A379JJ61</accession>
<sequence length="475" mass="49284">MMRTPRTRFAALLLGAVSLATALAACGSDADPDTVAVNIGYQSKTINTVTAGTLLRELGLLESKLAEIGASNGKTYEVSWHDFASGPPLTAEMIAGKVHIGSMGDYPLSVNGAKTAKLPDVATRWVSTTGYNLRGSLNQVVVPVSSTAEDIEDLRGQVVSTSLGSTAHGNFVSALAAAGMSTEDVRLLGQDPPVGVTALETAQVAALAQFVPFPQRVIFAGQGRLLHDGNTGVPTFHGVVANERYTSANPEVLTAFLEAQREATEYLYDNPLEAAVRVADATGLPPEVVYLYNGPNGVVTFDLTIKPELIAAVETGLPFLKELGALEDLDLASFVDTGALEKLYGGEYESATASLTNPAAITGTDAVCGLPVDDPATASEAWPADADRTSVAATPTCLLRLVAAGGEFRALYVPDAGSGTRIFGQYASWVLDPAAAPEQRLLPFGAIGDARAYAAAHPGTTVLDYQAALAATASD</sequence>
<dbReference type="AlphaFoldDB" id="A0A379JJ61"/>
<dbReference type="EMBL" id="UGRY01000005">
    <property type="protein sequence ID" value="SUD48444.1"/>
    <property type="molecule type" value="Genomic_DNA"/>
</dbReference>
<dbReference type="PROSITE" id="PS51257">
    <property type="entry name" value="PROKAR_LIPOPROTEIN"/>
    <property type="match status" value="1"/>
</dbReference>
<evidence type="ECO:0000256" key="1">
    <source>
        <dbReference type="SAM" id="SignalP"/>
    </source>
</evidence>
<keyword evidence="1" id="KW-0732">Signal</keyword>
<feature type="signal peptide" evidence="1">
    <location>
        <begin position="1"/>
        <end position="24"/>
    </location>
</feature>
<dbReference type="PANTHER" id="PTHR30024:SF45">
    <property type="entry name" value="ABC TRANSPORTER SUBSTRATE-BINDING PROTEIN"/>
    <property type="match status" value="1"/>
</dbReference>
<dbReference type="SUPFAM" id="SSF53850">
    <property type="entry name" value="Periplasmic binding protein-like II"/>
    <property type="match status" value="1"/>
</dbReference>
<protein>
    <submittedName>
        <fullName evidence="3">Aliphatic sulfonates-binding protein</fullName>
    </submittedName>
</protein>
<evidence type="ECO:0000259" key="2">
    <source>
        <dbReference type="Pfam" id="PF09084"/>
    </source>
</evidence>
<dbReference type="PANTHER" id="PTHR30024">
    <property type="entry name" value="ALIPHATIC SULFONATES-BINDING PROTEIN-RELATED"/>
    <property type="match status" value="1"/>
</dbReference>
<proteinExistence type="predicted"/>
<evidence type="ECO:0000313" key="3">
    <source>
        <dbReference type="EMBL" id="SUD48444.1"/>
    </source>
</evidence>
<evidence type="ECO:0000313" key="4">
    <source>
        <dbReference type="Proteomes" id="UP000255467"/>
    </source>
</evidence>
<dbReference type="Proteomes" id="UP000255467">
    <property type="component" value="Unassembled WGS sequence"/>
</dbReference>
<gene>
    <name evidence="3" type="primary">ssuA</name>
    <name evidence="3" type="ORF">NCTC1934_05779</name>
</gene>
<dbReference type="RefSeq" id="WP_039813715.1">
    <property type="nucleotide sequence ID" value="NZ_JADLRH010000018.1"/>
</dbReference>
<dbReference type="STRING" id="1406858.GCA_000710895_04445"/>
<dbReference type="Gene3D" id="3.40.190.10">
    <property type="entry name" value="Periplasmic binding protein-like II"/>
    <property type="match status" value="2"/>
</dbReference>
<dbReference type="OrthoDB" id="286202at2"/>
<dbReference type="InterPro" id="IPR015168">
    <property type="entry name" value="SsuA/THI5"/>
</dbReference>
<keyword evidence="4" id="KW-1185">Reference proteome</keyword>
<name>A0A379JJ61_9NOCA</name>
<dbReference type="Pfam" id="PF09084">
    <property type="entry name" value="NMT1"/>
    <property type="match status" value="1"/>
</dbReference>
<dbReference type="SUPFAM" id="SSF160387">
    <property type="entry name" value="NosL/MerB-like"/>
    <property type="match status" value="1"/>
</dbReference>